<dbReference type="Pfam" id="PF10604">
    <property type="entry name" value="Polyketide_cyc2"/>
    <property type="match status" value="1"/>
</dbReference>
<dbReference type="Proteomes" id="UP001597452">
    <property type="component" value="Unassembled WGS sequence"/>
</dbReference>
<organism evidence="1 2">
    <name type="scientific">Piscibacillus salipiscarius</name>
    <dbReference type="NCBI Taxonomy" id="299480"/>
    <lineage>
        <taxon>Bacteria</taxon>
        <taxon>Bacillati</taxon>
        <taxon>Bacillota</taxon>
        <taxon>Bacilli</taxon>
        <taxon>Bacillales</taxon>
        <taxon>Bacillaceae</taxon>
        <taxon>Piscibacillus</taxon>
    </lineage>
</organism>
<keyword evidence="2" id="KW-1185">Reference proteome</keyword>
<gene>
    <name evidence="1" type="ORF">ACFSW4_07040</name>
</gene>
<accession>A0ABW5Q9P5</accession>
<dbReference type="Gene3D" id="3.30.530.20">
    <property type="match status" value="1"/>
</dbReference>
<sequence>MGFKRDVHIKAPVDVVFKVLSTFEYAPKVLDHIESVEVLDEEMTVGTKIKEVRSIGKQKQKVENILEVVDYEPNTSFGTYSKQNGLDLHYSYTLSEIEEGTDVHFVGTIKTKGIRNLLTKPVINKIIQKEDGEHLNKLKQYVELNYKETQE</sequence>
<protein>
    <submittedName>
        <fullName evidence="1">SRPBCC family protein</fullName>
    </submittedName>
</protein>
<dbReference type="InterPro" id="IPR023393">
    <property type="entry name" value="START-like_dom_sf"/>
</dbReference>
<dbReference type="RefSeq" id="WP_054752310.1">
    <property type="nucleotide sequence ID" value="NZ_JBHUMZ010000019.1"/>
</dbReference>
<evidence type="ECO:0000313" key="1">
    <source>
        <dbReference type="EMBL" id="MFD2638611.1"/>
    </source>
</evidence>
<comment type="caution">
    <text evidence="1">The sequence shown here is derived from an EMBL/GenBank/DDBJ whole genome shotgun (WGS) entry which is preliminary data.</text>
</comment>
<dbReference type="SUPFAM" id="SSF55961">
    <property type="entry name" value="Bet v1-like"/>
    <property type="match status" value="1"/>
</dbReference>
<dbReference type="EMBL" id="JBHUMZ010000019">
    <property type="protein sequence ID" value="MFD2638611.1"/>
    <property type="molecule type" value="Genomic_DNA"/>
</dbReference>
<dbReference type="InterPro" id="IPR019587">
    <property type="entry name" value="Polyketide_cyclase/dehydratase"/>
</dbReference>
<evidence type="ECO:0000313" key="2">
    <source>
        <dbReference type="Proteomes" id="UP001597452"/>
    </source>
</evidence>
<name>A0ABW5Q9P5_9BACI</name>
<proteinExistence type="predicted"/>
<reference evidence="2" key="1">
    <citation type="journal article" date="2019" name="Int. J. Syst. Evol. Microbiol.">
        <title>The Global Catalogue of Microorganisms (GCM) 10K type strain sequencing project: providing services to taxonomists for standard genome sequencing and annotation.</title>
        <authorList>
            <consortium name="The Broad Institute Genomics Platform"/>
            <consortium name="The Broad Institute Genome Sequencing Center for Infectious Disease"/>
            <person name="Wu L."/>
            <person name="Ma J."/>
        </authorList>
    </citation>
    <scope>NUCLEOTIDE SEQUENCE [LARGE SCALE GENOMIC DNA]</scope>
    <source>
        <strain evidence="2">TISTR 1571</strain>
    </source>
</reference>